<feature type="region of interest" description="Disordered" evidence="2">
    <location>
        <begin position="270"/>
        <end position="294"/>
    </location>
</feature>
<evidence type="ECO:0000256" key="1">
    <source>
        <dbReference type="SAM" id="Coils"/>
    </source>
</evidence>
<comment type="caution">
    <text evidence="3">The sequence shown here is derived from an EMBL/GenBank/DDBJ whole genome shotgun (WGS) entry which is preliminary data.</text>
</comment>
<proteinExistence type="predicted"/>
<dbReference type="Proteomes" id="UP001526147">
    <property type="component" value="Unassembled WGS sequence"/>
</dbReference>
<sequence>MDRFKLNNTQDIDILKQKLATYKNTLETLKSGNVVDDYLLMKHGCYAIKEQVSILEGEVQTMKEQQELQIAEYKKMTEFFSDKMESLSESFGQLQGEIANLTNTVNALNINELLLKIDYIVHKQKEYYSEEKEENNVMKILKKEMEQLKKDLISQEKLDGTPKKNTVQKLYPSSYMQLKGLIQSSTGINPSITLDRSNFFSHINHSSPLHQFRHVHNSYGTKIQRDRNTNNIFLTSGDHSNHRHTKNSKTKNKKKMFNEKEVLNQQPIISQAADNNVVGDKETSPQANQVQTTPNKNLDRITTNKTTEITDKQVNISENSNTTLNEIKEDVFQANINTKEIQIQTNEKDLKHIETENSNLEGESKNEGEERSSFFSFLQRSKYFGK</sequence>
<reference evidence="3 4" key="1">
    <citation type="submission" date="2022-10" db="EMBL/GenBank/DDBJ databases">
        <title>Draft genome assembly of moderately radiation resistant bacterium Metabacillus halosaccharovorans.</title>
        <authorList>
            <person name="Pal S."/>
            <person name="Gopinathan A."/>
        </authorList>
    </citation>
    <scope>NUCLEOTIDE SEQUENCE [LARGE SCALE GENOMIC DNA]</scope>
    <source>
        <strain evidence="3 4">VITHBRA001</strain>
    </source>
</reference>
<name>A0ABT3DEE6_9BACI</name>
<dbReference type="RefSeq" id="WP_264142229.1">
    <property type="nucleotide sequence ID" value="NZ_JAOYEY010000032.1"/>
</dbReference>
<dbReference type="EMBL" id="JAOYEY010000032">
    <property type="protein sequence ID" value="MCV9885440.1"/>
    <property type="molecule type" value="Genomic_DNA"/>
</dbReference>
<gene>
    <name evidence="3" type="ORF">OIH86_07225</name>
</gene>
<accession>A0ABT3DEE6</accession>
<evidence type="ECO:0000256" key="2">
    <source>
        <dbReference type="SAM" id="MobiDB-lite"/>
    </source>
</evidence>
<evidence type="ECO:0000313" key="4">
    <source>
        <dbReference type="Proteomes" id="UP001526147"/>
    </source>
</evidence>
<keyword evidence="4" id="KW-1185">Reference proteome</keyword>
<organism evidence="3 4">
    <name type="scientific">Metabacillus halosaccharovorans</name>
    <dbReference type="NCBI Taxonomy" id="930124"/>
    <lineage>
        <taxon>Bacteria</taxon>
        <taxon>Bacillati</taxon>
        <taxon>Bacillota</taxon>
        <taxon>Bacilli</taxon>
        <taxon>Bacillales</taxon>
        <taxon>Bacillaceae</taxon>
        <taxon>Metabacillus</taxon>
    </lineage>
</organism>
<feature type="coiled-coil region" evidence="1">
    <location>
        <begin position="131"/>
        <end position="158"/>
    </location>
</feature>
<keyword evidence="1" id="KW-0175">Coiled coil</keyword>
<feature type="coiled-coil region" evidence="1">
    <location>
        <begin position="336"/>
        <end position="370"/>
    </location>
</feature>
<protein>
    <submittedName>
        <fullName evidence="3">Uncharacterized protein</fullName>
    </submittedName>
</protein>
<feature type="compositionally biased region" description="Polar residues" evidence="2">
    <location>
        <begin position="284"/>
        <end position="294"/>
    </location>
</feature>
<evidence type="ECO:0000313" key="3">
    <source>
        <dbReference type="EMBL" id="MCV9885440.1"/>
    </source>
</evidence>